<evidence type="ECO:0000313" key="1">
    <source>
        <dbReference type="EMBL" id="AOY88635.1"/>
    </source>
</evidence>
<name>A0A1D9GMA2_9GAMM</name>
<dbReference type="EMBL" id="CP017715">
    <property type="protein sequence ID" value="AOY88635.1"/>
    <property type="molecule type" value="Genomic_DNA"/>
</dbReference>
<organism evidence="1 2">
    <name type="scientific">Marinobacter salinus</name>
    <dbReference type="NCBI Taxonomy" id="1874317"/>
    <lineage>
        <taxon>Bacteria</taxon>
        <taxon>Pseudomonadati</taxon>
        <taxon>Pseudomonadota</taxon>
        <taxon>Gammaproteobacteria</taxon>
        <taxon>Pseudomonadales</taxon>
        <taxon>Marinobacteraceae</taxon>
        <taxon>Marinobacter</taxon>
    </lineage>
</organism>
<sequence>MSVRAKFKVESVTKFDNGNSVKLSPVTSGSEENESFFHYTPFGTIEIGTINENAAADFTPGAEFYVDFTKA</sequence>
<dbReference type="KEGG" id="msq:BKP64_10895"/>
<proteinExistence type="predicted"/>
<dbReference type="Proteomes" id="UP000177445">
    <property type="component" value="Chromosome"/>
</dbReference>
<dbReference type="RefSeq" id="WP_070969739.1">
    <property type="nucleotide sequence ID" value="NZ_CP017715.1"/>
</dbReference>
<protein>
    <submittedName>
        <fullName evidence="1">Uncharacterized protein</fullName>
    </submittedName>
</protein>
<dbReference type="OrthoDB" id="9134808at2"/>
<keyword evidence="2" id="KW-1185">Reference proteome</keyword>
<gene>
    <name evidence="1" type="ORF">BKP64_10895</name>
</gene>
<dbReference type="STRING" id="1874317.BKP64_10895"/>
<reference evidence="1 2" key="1">
    <citation type="submission" date="2016-10" db="EMBL/GenBank/DDBJ databases">
        <title>Marinobacter salinus sp. nov., a moderately halophilic bacterium isolated from a tidal flat environment.</title>
        <authorList>
            <person name="Park S.-J."/>
        </authorList>
    </citation>
    <scope>NUCLEOTIDE SEQUENCE [LARGE SCALE GENOMIC DNA]</scope>
    <source>
        <strain evidence="1 2">Hb8</strain>
    </source>
</reference>
<accession>A0A1D9GMA2</accession>
<evidence type="ECO:0000313" key="2">
    <source>
        <dbReference type="Proteomes" id="UP000177445"/>
    </source>
</evidence>
<dbReference type="AlphaFoldDB" id="A0A1D9GMA2"/>